<keyword evidence="5 10" id="KW-1133">Transmembrane helix</keyword>
<dbReference type="GO" id="GO:0005783">
    <property type="term" value="C:endoplasmic reticulum"/>
    <property type="evidence" value="ECO:0007669"/>
    <property type="project" value="TreeGrafter"/>
</dbReference>
<keyword evidence="4 10" id="KW-0812">Transmembrane</keyword>
<dbReference type="AlphaFoldDB" id="A0AAD9JMP6"/>
<feature type="domain" description="Palmitoyltransferase DHHC" evidence="11">
    <location>
        <begin position="30"/>
        <end position="150"/>
    </location>
</feature>
<feature type="transmembrane region" description="Helical" evidence="10">
    <location>
        <begin position="108"/>
        <end position="133"/>
    </location>
</feature>
<dbReference type="Proteomes" id="UP001209878">
    <property type="component" value="Unassembled WGS sequence"/>
</dbReference>
<evidence type="ECO:0000256" key="10">
    <source>
        <dbReference type="RuleBase" id="RU079119"/>
    </source>
</evidence>
<evidence type="ECO:0000256" key="8">
    <source>
        <dbReference type="ARBA" id="ARBA00023288"/>
    </source>
</evidence>
<comment type="similarity">
    <text evidence="2 10">Belongs to the DHHC palmitoyltransferase family.</text>
</comment>
<dbReference type="EMBL" id="JAODUO010002088">
    <property type="protein sequence ID" value="KAK2155285.1"/>
    <property type="molecule type" value="Genomic_DNA"/>
</dbReference>
<dbReference type="PROSITE" id="PS50216">
    <property type="entry name" value="DHHC"/>
    <property type="match status" value="1"/>
</dbReference>
<keyword evidence="6 10" id="KW-0472">Membrane</keyword>
<comment type="domain">
    <text evidence="10">The DHHC domain is required for palmitoyltransferase activity.</text>
</comment>
<evidence type="ECO:0000256" key="2">
    <source>
        <dbReference type="ARBA" id="ARBA00008574"/>
    </source>
</evidence>
<comment type="catalytic activity">
    <reaction evidence="10">
        <text>L-cysteinyl-[protein] + hexadecanoyl-CoA = S-hexadecanoyl-L-cysteinyl-[protein] + CoA</text>
        <dbReference type="Rhea" id="RHEA:36683"/>
        <dbReference type="Rhea" id="RHEA-COMP:10131"/>
        <dbReference type="Rhea" id="RHEA-COMP:11032"/>
        <dbReference type="ChEBI" id="CHEBI:29950"/>
        <dbReference type="ChEBI" id="CHEBI:57287"/>
        <dbReference type="ChEBI" id="CHEBI:57379"/>
        <dbReference type="ChEBI" id="CHEBI:74151"/>
        <dbReference type="EC" id="2.3.1.225"/>
    </reaction>
</comment>
<feature type="transmembrane region" description="Helical" evidence="10">
    <location>
        <begin position="75"/>
        <end position="102"/>
    </location>
</feature>
<gene>
    <name evidence="12" type="ORF">NP493_2090g00012</name>
</gene>
<accession>A0AAD9JMP6</accession>
<evidence type="ECO:0000256" key="9">
    <source>
        <dbReference type="ARBA" id="ARBA00023315"/>
    </source>
</evidence>
<keyword evidence="3 10" id="KW-0808">Transferase</keyword>
<proteinExistence type="inferred from homology"/>
<reference evidence="12" key="1">
    <citation type="journal article" date="2023" name="Mol. Biol. Evol.">
        <title>Third-Generation Sequencing Reveals the Adaptive Role of the Epigenome in Three Deep-Sea Polychaetes.</title>
        <authorList>
            <person name="Perez M."/>
            <person name="Aroh O."/>
            <person name="Sun Y."/>
            <person name="Lan Y."/>
            <person name="Juniper S.K."/>
            <person name="Young C.R."/>
            <person name="Angers B."/>
            <person name="Qian P.Y."/>
        </authorList>
    </citation>
    <scope>NUCLEOTIDE SEQUENCE</scope>
    <source>
        <strain evidence="12">R07B-5</strain>
    </source>
</reference>
<sequence>MDPGFVRVSPFHQIIYECPSGSIVTTPVALRFCGFCGVKQPLRARHCEECRRCIHKFDHHCPWLDTCIGEKNHRFFYLFLLSEAALTFWTIMIASSALVFLADPIVALQTNCVMICLIVFVSFSFLMSTALAFMHTYVMVFNVTTWEFVSRRRITYLKDLHRDLNPFHQGIISNTFRFLFSGCTYNWEQTYLVNTAIAEYYDF</sequence>
<evidence type="ECO:0000256" key="3">
    <source>
        <dbReference type="ARBA" id="ARBA00022679"/>
    </source>
</evidence>
<evidence type="ECO:0000259" key="11">
    <source>
        <dbReference type="Pfam" id="PF01529"/>
    </source>
</evidence>
<organism evidence="12 13">
    <name type="scientific">Ridgeia piscesae</name>
    <name type="common">Tubeworm</name>
    <dbReference type="NCBI Taxonomy" id="27915"/>
    <lineage>
        <taxon>Eukaryota</taxon>
        <taxon>Metazoa</taxon>
        <taxon>Spiralia</taxon>
        <taxon>Lophotrochozoa</taxon>
        <taxon>Annelida</taxon>
        <taxon>Polychaeta</taxon>
        <taxon>Sedentaria</taxon>
        <taxon>Canalipalpata</taxon>
        <taxon>Sabellida</taxon>
        <taxon>Siboglinidae</taxon>
        <taxon>Ridgeia</taxon>
    </lineage>
</organism>
<keyword evidence="8" id="KW-0449">Lipoprotein</keyword>
<dbReference type="GO" id="GO:0019706">
    <property type="term" value="F:protein-cysteine S-palmitoyltransferase activity"/>
    <property type="evidence" value="ECO:0007669"/>
    <property type="project" value="UniProtKB-EC"/>
</dbReference>
<dbReference type="GO" id="GO:0005794">
    <property type="term" value="C:Golgi apparatus"/>
    <property type="evidence" value="ECO:0007669"/>
    <property type="project" value="TreeGrafter"/>
</dbReference>
<evidence type="ECO:0000256" key="7">
    <source>
        <dbReference type="ARBA" id="ARBA00023139"/>
    </source>
</evidence>
<evidence type="ECO:0000256" key="4">
    <source>
        <dbReference type="ARBA" id="ARBA00022692"/>
    </source>
</evidence>
<evidence type="ECO:0000256" key="1">
    <source>
        <dbReference type="ARBA" id="ARBA00004127"/>
    </source>
</evidence>
<evidence type="ECO:0000313" key="13">
    <source>
        <dbReference type="Proteomes" id="UP001209878"/>
    </source>
</evidence>
<dbReference type="EC" id="2.3.1.225" evidence="10"/>
<dbReference type="InterPro" id="IPR039859">
    <property type="entry name" value="PFA4/ZDH16/20/ERF2-like"/>
</dbReference>
<keyword evidence="9 10" id="KW-0012">Acyltransferase</keyword>
<dbReference type="GO" id="GO:0006612">
    <property type="term" value="P:protein targeting to membrane"/>
    <property type="evidence" value="ECO:0007669"/>
    <property type="project" value="TreeGrafter"/>
</dbReference>
<name>A0AAD9JMP6_RIDPI</name>
<dbReference type="PANTHER" id="PTHR22883">
    <property type="entry name" value="ZINC FINGER DHHC DOMAIN CONTAINING PROTEIN"/>
    <property type="match status" value="1"/>
</dbReference>
<keyword evidence="13" id="KW-1185">Reference proteome</keyword>
<evidence type="ECO:0000313" key="12">
    <source>
        <dbReference type="EMBL" id="KAK2155285.1"/>
    </source>
</evidence>
<comment type="subcellular location">
    <subcellularLocation>
        <location evidence="1">Endomembrane system</location>
        <topology evidence="1">Multi-pass membrane protein</topology>
    </subcellularLocation>
</comment>
<dbReference type="InterPro" id="IPR001594">
    <property type="entry name" value="Palmitoyltrfase_DHHC"/>
</dbReference>
<dbReference type="PANTHER" id="PTHR22883:SF301">
    <property type="entry name" value="PALMITOYLTRANSFERASE ZDHHC12"/>
    <property type="match status" value="1"/>
</dbReference>
<evidence type="ECO:0000256" key="5">
    <source>
        <dbReference type="ARBA" id="ARBA00022989"/>
    </source>
</evidence>
<evidence type="ECO:0000256" key="6">
    <source>
        <dbReference type="ARBA" id="ARBA00023136"/>
    </source>
</evidence>
<comment type="caution">
    <text evidence="12">The sequence shown here is derived from an EMBL/GenBank/DDBJ whole genome shotgun (WGS) entry which is preliminary data.</text>
</comment>
<keyword evidence="7" id="KW-0564">Palmitate</keyword>
<dbReference type="Pfam" id="PF01529">
    <property type="entry name" value="DHHC"/>
    <property type="match status" value="1"/>
</dbReference>
<protein>
    <recommendedName>
        <fullName evidence="10">Palmitoyltransferase</fullName>
        <ecNumber evidence="10">2.3.1.225</ecNumber>
    </recommendedName>
</protein>